<evidence type="ECO:0000313" key="2">
    <source>
        <dbReference type="EMBL" id="MEQ2444274.1"/>
    </source>
</evidence>
<dbReference type="RefSeq" id="WP_349232191.1">
    <property type="nucleotide sequence ID" value="NZ_JBBMFK010000022.1"/>
</dbReference>
<protein>
    <submittedName>
        <fullName evidence="2">Uncharacterized protein</fullName>
    </submittedName>
</protein>
<dbReference type="EMBL" id="JBBMFK010000022">
    <property type="protein sequence ID" value="MEQ2444274.1"/>
    <property type="molecule type" value="Genomic_DNA"/>
</dbReference>
<gene>
    <name evidence="2" type="ORF">WMO64_12445</name>
</gene>
<feature type="transmembrane region" description="Helical" evidence="1">
    <location>
        <begin position="57"/>
        <end position="81"/>
    </location>
</feature>
<evidence type="ECO:0000313" key="3">
    <source>
        <dbReference type="Proteomes" id="UP001464378"/>
    </source>
</evidence>
<evidence type="ECO:0000256" key="1">
    <source>
        <dbReference type="SAM" id="Phobius"/>
    </source>
</evidence>
<keyword evidence="1" id="KW-0472">Membrane</keyword>
<accession>A0ABV1EAC3</accession>
<feature type="transmembrane region" description="Helical" evidence="1">
    <location>
        <begin position="93"/>
        <end position="111"/>
    </location>
</feature>
<keyword evidence="1" id="KW-0812">Transmembrane</keyword>
<comment type="caution">
    <text evidence="2">The sequence shown here is derived from an EMBL/GenBank/DDBJ whole genome shotgun (WGS) entry which is preliminary data.</text>
</comment>
<reference evidence="2 3" key="1">
    <citation type="submission" date="2024-03" db="EMBL/GenBank/DDBJ databases">
        <title>Human intestinal bacterial collection.</title>
        <authorList>
            <person name="Pauvert C."/>
            <person name="Hitch T.C.A."/>
            <person name="Clavel T."/>
        </authorList>
    </citation>
    <scope>NUCLEOTIDE SEQUENCE [LARGE SCALE GENOMIC DNA]</scope>
    <source>
        <strain evidence="2 3">CLA-AP-H29</strain>
    </source>
</reference>
<organism evidence="2 3">
    <name type="scientific">Pseudoflavonifractor intestinihominis</name>
    <dbReference type="NCBI Taxonomy" id="3133171"/>
    <lineage>
        <taxon>Bacteria</taxon>
        <taxon>Bacillati</taxon>
        <taxon>Bacillota</taxon>
        <taxon>Clostridia</taxon>
        <taxon>Eubacteriales</taxon>
        <taxon>Oscillospiraceae</taxon>
        <taxon>Pseudoflavonifractor</taxon>
    </lineage>
</organism>
<keyword evidence="3" id="KW-1185">Reference proteome</keyword>
<keyword evidence="1" id="KW-1133">Transmembrane helix</keyword>
<feature type="transmembrane region" description="Helical" evidence="1">
    <location>
        <begin position="6"/>
        <end position="26"/>
    </location>
</feature>
<proteinExistence type="predicted"/>
<name>A0ABV1EAC3_9FIRM</name>
<dbReference type="Proteomes" id="UP001464378">
    <property type="component" value="Unassembled WGS sequence"/>
</dbReference>
<sequence>MEHVVIISTIAILGLIILALSIFYILMKRQRKIIVTENFGNCSPIIVNRYLIWYSSFSLWTIIQYALLLVPLYTSIATIYFSADVIINEAPDSSTILLTIYAVISALFPTITSKIKPKLHADGFYMGATQLEQGLIKFSRGLIEEQELIEIYVKAEKHTNPLVGKDSDSDLD</sequence>